<evidence type="ECO:0000313" key="9">
    <source>
        <dbReference type="EMBL" id="GGV77902.1"/>
    </source>
</evidence>
<keyword evidence="10" id="KW-1185">Reference proteome</keyword>
<dbReference type="Gene3D" id="1.10.10.10">
    <property type="entry name" value="Winged helix-like DNA-binding domain superfamily/Winged helix DNA-binding domain"/>
    <property type="match status" value="1"/>
</dbReference>
<dbReference type="SUPFAM" id="SSF52172">
    <property type="entry name" value="CheY-like"/>
    <property type="match status" value="1"/>
</dbReference>
<comment type="caution">
    <text evidence="9">The sequence shown here is derived from an EMBL/GenBank/DDBJ whole genome shotgun (WGS) entry which is preliminary data.</text>
</comment>
<dbReference type="Gene3D" id="3.40.50.2300">
    <property type="match status" value="1"/>
</dbReference>
<dbReference type="PROSITE" id="PS51755">
    <property type="entry name" value="OMPR_PHOB"/>
    <property type="match status" value="1"/>
</dbReference>
<keyword evidence="4" id="KW-0804">Transcription</keyword>
<dbReference type="InterPro" id="IPR036388">
    <property type="entry name" value="WH-like_DNA-bd_sf"/>
</dbReference>
<evidence type="ECO:0000256" key="5">
    <source>
        <dbReference type="PROSITE-ProRule" id="PRU00169"/>
    </source>
</evidence>
<evidence type="ECO:0000256" key="6">
    <source>
        <dbReference type="PROSITE-ProRule" id="PRU01091"/>
    </source>
</evidence>
<dbReference type="GO" id="GO:0003677">
    <property type="term" value="F:DNA binding"/>
    <property type="evidence" value="ECO:0007669"/>
    <property type="project" value="UniProtKB-KW"/>
</dbReference>
<protein>
    <submittedName>
        <fullName evidence="9">DNA-binding response regulator</fullName>
    </submittedName>
</protein>
<dbReference type="Proteomes" id="UP000660675">
    <property type="component" value="Unassembled WGS sequence"/>
</dbReference>
<evidence type="ECO:0000256" key="3">
    <source>
        <dbReference type="ARBA" id="ARBA00023125"/>
    </source>
</evidence>
<dbReference type="SMART" id="SM00448">
    <property type="entry name" value="REC"/>
    <property type="match status" value="1"/>
</dbReference>
<dbReference type="InterPro" id="IPR039420">
    <property type="entry name" value="WalR-like"/>
</dbReference>
<dbReference type="Gene3D" id="6.10.250.690">
    <property type="match status" value="1"/>
</dbReference>
<reference evidence="10" key="1">
    <citation type="journal article" date="2019" name="Int. J. Syst. Evol. Microbiol.">
        <title>The Global Catalogue of Microorganisms (GCM) 10K type strain sequencing project: providing services to taxonomists for standard genome sequencing and annotation.</title>
        <authorList>
            <consortium name="The Broad Institute Genomics Platform"/>
            <consortium name="The Broad Institute Genome Sequencing Center for Infectious Disease"/>
            <person name="Wu L."/>
            <person name="Ma J."/>
        </authorList>
    </citation>
    <scope>NUCLEOTIDE SEQUENCE [LARGE SCALE GENOMIC DNA]</scope>
    <source>
        <strain evidence="10">JCM 4376</strain>
    </source>
</reference>
<evidence type="ECO:0000256" key="1">
    <source>
        <dbReference type="ARBA" id="ARBA00022553"/>
    </source>
</evidence>
<evidence type="ECO:0000256" key="4">
    <source>
        <dbReference type="ARBA" id="ARBA00023163"/>
    </source>
</evidence>
<feature type="domain" description="OmpR/PhoB-type" evidence="8">
    <location>
        <begin position="149"/>
        <end position="244"/>
    </location>
</feature>
<dbReference type="PANTHER" id="PTHR48111">
    <property type="entry name" value="REGULATOR OF RPOS"/>
    <property type="match status" value="1"/>
</dbReference>
<dbReference type="InterPro" id="IPR001867">
    <property type="entry name" value="OmpR/PhoB-type_DNA-bd"/>
</dbReference>
<sequence length="245" mass="27019">MQVSRLTAQHSYSDIPSPCVPLSSASWNFLVVDSDESAGHDLAQRLQRHRHQARAVTTGGAALREHAGAEVVLLNLDLPDLDGLEVCRTIATTCNTPLLAITEHGSELDCVLGLQAGADDYLVKPYGFRELLARVEAVMRRARPAPAPRPSARLGPLTIDQATRVVRLHGRTVALTRKEFDLLHLLASSPGEVVPRYHILQRIWHDTDISRSRTIDTHVNSLRRKLGSTEWITAVRGVGFRLVQA</sequence>
<keyword evidence="3 6" id="KW-0238">DNA-binding</keyword>
<accession>A0ABQ2VVU7</accession>
<dbReference type="Pfam" id="PF00072">
    <property type="entry name" value="Response_reg"/>
    <property type="match status" value="1"/>
</dbReference>
<dbReference type="InterPro" id="IPR001789">
    <property type="entry name" value="Sig_transdc_resp-reg_receiver"/>
</dbReference>
<gene>
    <name evidence="9" type="ORF">GCM10015535_11880</name>
</gene>
<evidence type="ECO:0000259" key="8">
    <source>
        <dbReference type="PROSITE" id="PS51755"/>
    </source>
</evidence>
<dbReference type="InterPro" id="IPR011006">
    <property type="entry name" value="CheY-like_superfamily"/>
</dbReference>
<feature type="domain" description="Response regulatory" evidence="7">
    <location>
        <begin position="28"/>
        <end position="139"/>
    </location>
</feature>
<dbReference type="PROSITE" id="PS50110">
    <property type="entry name" value="RESPONSE_REGULATORY"/>
    <property type="match status" value="1"/>
</dbReference>
<evidence type="ECO:0000259" key="7">
    <source>
        <dbReference type="PROSITE" id="PS50110"/>
    </source>
</evidence>
<feature type="DNA-binding region" description="OmpR/PhoB-type" evidence="6">
    <location>
        <begin position="149"/>
        <end position="244"/>
    </location>
</feature>
<keyword evidence="2" id="KW-0805">Transcription regulation</keyword>
<evidence type="ECO:0000256" key="2">
    <source>
        <dbReference type="ARBA" id="ARBA00023015"/>
    </source>
</evidence>
<dbReference type="EMBL" id="BMTF01000003">
    <property type="protein sequence ID" value="GGV77902.1"/>
    <property type="molecule type" value="Genomic_DNA"/>
</dbReference>
<keyword evidence="1" id="KW-0597">Phosphoprotein</keyword>
<dbReference type="InterPro" id="IPR016032">
    <property type="entry name" value="Sig_transdc_resp-reg_C-effctor"/>
</dbReference>
<dbReference type="PANTHER" id="PTHR48111:SF4">
    <property type="entry name" value="DNA-BINDING DUAL TRANSCRIPTIONAL REGULATOR OMPR"/>
    <property type="match status" value="1"/>
</dbReference>
<dbReference type="Pfam" id="PF00486">
    <property type="entry name" value="Trans_reg_C"/>
    <property type="match status" value="1"/>
</dbReference>
<dbReference type="SUPFAM" id="SSF46894">
    <property type="entry name" value="C-terminal effector domain of the bipartite response regulators"/>
    <property type="match status" value="1"/>
</dbReference>
<proteinExistence type="predicted"/>
<dbReference type="SMART" id="SM00862">
    <property type="entry name" value="Trans_reg_C"/>
    <property type="match status" value="1"/>
</dbReference>
<dbReference type="CDD" id="cd00383">
    <property type="entry name" value="trans_reg_C"/>
    <property type="match status" value="1"/>
</dbReference>
<organism evidence="9 10">
    <name type="scientific">Streptomyces gelaticus</name>
    <dbReference type="NCBI Taxonomy" id="285446"/>
    <lineage>
        <taxon>Bacteria</taxon>
        <taxon>Bacillati</taxon>
        <taxon>Actinomycetota</taxon>
        <taxon>Actinomycetes</taxon>
        <taxon>Kitasatosporales</taxon>
        <taxon>Streptomycetaceae</taxon>
        <taxon>Streptomyces</taxon>
    </lineage>
</organism>
<comment type="caution">
    <text evidence="5">Lacks conserved residue(s) required for the propagation of feature annotation.</text>
</comment>
<name>A0ABQ2VVU7_9ACTN</name>
<evidence type="ECO:0000313" key="10">
    <source>
        <dbReference type="Proteomes" id="UP000660675"/>
    </source>
</evidence>